<proteinExistence type="predicted"/>
<dbReference type="EMBL" id="BPLR01005880">
    <property type="protein sequence ID" value="GIY05803.1"/>
    <property type="molecule type" value="Genomic_DNA"/>
</dbReference>
<organism evidence="2 3">
    <name type="scientific">Caerostris extrusa</name>
    <name type="common">Bark spider</name>
    <name type="synonym">Caerostris bankana</name>
    <dbReference type="NCBI Taxonomy" id="172846"/>
    <lineage>
        <taxon>Eukaryota</taxon>
        <taxon>Metazoa</taxon>
        <taxon>Ecdysozoa</taxon>
        <taxon>Arthropoda</taxon>
        <taxon>Chelicerata</taxon>
        <taxon>Arachnida</taxon>
        <taxon>Araneae</taxon>
        <taxon>Araneomorphae</taxon>
        <taxon>Entelegynae</taxon>
        <taxon>Araneoidea</taxon>
        <taxon>Araneidae</taxon>
        <taxon>Caerostris</taxon>
    </lineage>
</organism>
<protein>
    <submittedName>
        <fullName evidence="2">Uncharacterized protein</fullName>
    </submittedName>
</protein>
<name>A0AAV4Q7X6_CAEEX</name>
<feature type="region of interest" description="Disordered" evidence="1">
    <location>
        <begin position="1"/>
        <end position="24"/>
    </location>
</feature>
<dbReference type="Proteomes" id="UP001054945">
    <property type="component" value="Unassembled WGS sequence"/>
</dbReference>
<reference evidence="2 3" key="1">
    <citation type="submission" date="2021-06" db="EMBL/GenBank/DDBJ databases">
        <title>Caerostris extrusa draft genome.</title>
        <authorList>
            <person name="Kono N."/>
            <person name="Arakawa K."/>
        </authorList>
    </citation>
    <scope>NUCLEOTIDE SEQUENCE [LARGE SCALE GENOMIC DNA]</scope>
</reference>
<accession>A0AAV4Q7X6</accession>
<evidence type="ECO:0000256" key="1">
    <source>
        <dbReference type="SAM" id="MobiDB-lite"/>
    </source>
</evidence>
<comment type="caution">
    <text evidence="2">The sequence shown here is derived from an EMBL/GenBank/DDBJ whole genome shotgun (WGS) entry which is preliminary data.</text>
</comment>
<gene>
    <name evidence="2" type="ORF">CEXT_222631</name>
</gene>
<evidence type="ECO:0000313" key="3">
    <source>
        <dbReference type="Proteomes" id="UP001054945"/>
    </source>
</evidence>
<keyword evidence="3" id="KW-1185">Reference proteome</keyword>
<evidence type="ECO:0000313" key="2">
    <source>
        <dbReference type="EMBL" id="GIY05803.1"/>
    </source>
</evidence>
<sequence length="133" mass="15617">MWSRPPHARGQDTKEIQSVLHRTTSCPQSKTNTERIRLREIFSSKNSIESVPYRKNLSLSPASYIIAGETYCVTRMPNAIYYYAFVKRRNFRWWPICRSFRLDASFHLPQEVEKPISNSPICDKTILFNIDES</sequence>
<dbReference type="AlphaFoldDB" id="A0AAV4Q7X6"/>